<organism evidence="3 5">
    <name type="scientific">Shewanella psychromarinicola</name>
    <dbReference type="NCBI Taxonomy" id="2487742"/>
    <lineage>
        <taxon>Bacteria</taxon>
        <taxon>Pseudomonadati</taxon>
        <taxon>Pseudomonadota</taxon>
        <taxon>Gammaproteobacteria</taxon>
        <taxon>Alteromonadales</taxon>
        <taxon>Shewanellaceae</taxon>
        <taxon>Shewanella</taxon>
    </lineage>
</organism>
<dbReference type="Proteomes" id="UP000273778">
    <property type="component" value="Chromosome"/>
</dbReference>
<reference evidence="2 4" key="1">
    <citation type="submission" date="2018-11" db="EMBL/GenBank/DDBJ databases">
        <title>Shewanella sp. M2.</title>
        <authorList>
            <person name="Hwang Y.J."/>
            <person name="Hwang C.Y."/>
        </authorList>
    </citation>
    <scope>NUCLEOTIDE SEQUENCE [LARGE SCALE GENOMIC DNA]</scope>
    <source>
        <strain evidence="2 4">M2</strain>
    </source>
</reference>
<dbReference type="InterPro" id="IPR050767">
    <property type="entry name" value="Sel1_AlgK"/>
</dbReference>
<dbReference type="GO" id="GO:0036503">
    <property type="term" value="P:ERAD pathway"/>
    <property type="evidence" value="ECO:0007669"/>
    <property type="project" value="TreeGrafter"/>
</dbReference>
<dbReference type="SUPFAM" id="SSF81901">
    <property type="entry name" value="HCP-like"/>
    <property type="match status" value="1"/>
</dbReference>
<reference evidence="5" key="2">
    <citation type="submission" date="2018-11" db="EMBL/GenBank/DDBJ databases">
        <title>Shewanella sp. R106.</title>
        <authorList>
            <person name="Hwang Y.J."/>
            <person name="Hwang C.Y."/>
        </authorList>
    </citation>
    <scope>NUCLEOTIDE SEQUENCE [LARGE SCALE GENOMIC DNA]</scope>
    <source>
        <strain evidence="5">R106</strain>
    </source>
</reference>
<dbReference type="SMART" id="SM00671">
    <property type="entry name" value="SEL1"/>
    <property type="match status" value="3"/>
</dbReference>
<reference evidence="3" key="3">
    <citation type="submission" date="2018-11" db="EMBL/GenBank/DDBJ databases">
        <authorList>
            <person name="Hwang Y.J."/>
            <person name="Hwang C.Y."/>
        </authorList>
    </citation>
    <scope>NUCLEOTIDE SEQUENCE</scope>
    <source>
        <strain evidence="3">R106</strain>
    </source>
</reference>
<evidence type="ECO:0000313" key="3">
    <source>
        <dbReference type="EMBL" id="RPA33225.1"/>
    </source>
</evidence>
<accession>A0A3N4E4S6</accession>
<name>A0A3N4E4S6_9GAMM</name>
<dbReference type="EMBL" id="CP034073">
    <property type="protein sequence ID" value="AZG34980.1"/>
    <property type="molecule type" value="Genomic_DNA"/>
</dbReference>
<evidence type="ECO:0000256" key="1">
    <source>
        <dbReference type="SAM" id="SignalP"/>
    </source>
</evidence>
<dbReference type="EMBL" id="RKKB01000002">
    <property type="protein sequence ID" value="RPA33225.1"/>
    <property type="molecule type" value="Genomic_DNA"/>
</dbReference>
<dbReference type="InterPro" id="IPR011990">
    <property type="entry name" value="TPR-like_helical_dom_sf"/>
</dbReference>
<dbReference type="InterPro" id="IPR006597">
    <property type="entry name" value="Sel1-like"/>
</dbReference>
<dbReference type="Proteomes" id="UP000278855">
    <property type="component" value="Unassembled WGS sequence"/>
</dbReference>
<dbReference type="AlphaFoldDB" id="A0A3N4E4S6"/>
<dbReference type="Pfam" id="PF08238">
    <property type="entry name" value="Sel1"/>
    <property type="match status" value="3"/>
</dbReference>
<keyword evidence="1" id="KW-0732">Signal</keyword>
<evidence type="ECO:0000313" key="4">
    <source>
        <dbReference type="Proteomes" id="UP000273778"/>
    </source>
</evidence>
<evidence type="ECO:0000313" key="2">
    <source>
        <dbReference type="EMBL" id="AZG34980.1"/>
    </source>
</evidence>
<proteinExistence type="predicted"/>
<protein>
    <submittedName>
        <fullName evidence="3">Sel1 repeat family protein</fullName>
    </submittedName>
</protein>
<evidence type="ECO:0000313" key="5">
    <source>
        <dbReference type="Proteomes" id="UP000278855"/>
    </source>
</evidence>
<gene>
    <name evidence="3" type="ORF">EGC77_07735</name>
    <name evidence="2" type="ORF">EGC80_08610</name>
</gene>
<feature type="signal peptide" evidence="1">
    <location>
        <begin position="1"/>
        <end position="25"/>
    </location>
</feature>
<dbReference type="KEGG" id="spsr:EGC80_08610"/>
<dbReference type="RefSeq" id="WP_124012427.1">
    <property type="nucleotide sequence ID" value="NZ_CP034073.1"/>
</dbReference>
<keyword evidence="4" id="KW-1185">Reference proteome</keyword>
<dbReference type="OrthoDB" id="6270569at2"/>
<sequence length="295" mass="33183">MMTKNTIIFSLILSFLAFAPFKSQANQLPECSTSECVEYFKAYRILTKRGHSSAMGMLGEFYYVGYGTDKDIDIALKWYRRAGKYGVMDAKYKAGVLYLQDTHLKDIDEGVEYLEYASKRGHGQSSYLLGKMYLGGGMVEQDLARADQYLARAYEEKNFAARNYGQELYLHESTKKLPLRKLYDLISKDVVTLTPEQTGSNEQTAVINFPEGEMETLDVKMDTFEGMFGTHIAQLNNMIPDTSKGTGSNIAGQTCATMWGCSSEGDGERIQDVLLSDWGLETLQFRLEGSIFIIN</sequence>
<dbReference type="PANTHER" id="PTHR11102:SF147">
    <property type="entry name" value="SEL1L ADAPTOR SUBUNIT OF ERAD E3 UBIQUITIN LIGASE"/>
    <property type="match status" value="1"/>
</dbReference>
<dbReference type="PANTHER" id="PTHR11102">
    <property type="entry name" value="SEL-1-LIKE PROTEIN"/>
    <property type="match status" value="1"/>
</dbReference>
<feature type="chain" id="PRO_5017984117" evidence="1">
    <location>
        <begin position="26"/>
        <end position="295"/>
    </location>
</feature>
<dbReference type="Gene3D" id="1.25.40.10">
    <property type="entry name" value="Tetratricopeptide repeat domain"/>
    <property type="match status" value="1"/>
</dbReference>